<dbReference type="AlphaFoldDB" id="A0A6J7BUH2"/>
<dbReference type="PROSITE" id="PS51257">
    <property type="entry name" value="PROKAR_LIPOPROTEIN"/>
    <property type="match status" value="1"/>
</dbReference>
<dbReference type="GO" id="GO:0017004">
    <property type="term" value="P:cytochrome complex assembly"/>
    <property type="evidence" value="ECO:0007669"/>
    <property type="project" value="UniProtKB-KW"/>
</dbReference>
<evidence type="ECO:0000256" key="4">
    <source>
        <dbReference type="ARBA" id="ARBA00023284"/>
    </source>
</evidence>
<dbReference type="Pfam" id="PF08534">
    <property type="entry name" value="Redoxin"/>
    <property type="match status" value="1"/>
</dbReference>
<dbReference type="EMBL" id="CAFBIZ010000074">
    <property type="protein sequence ID" value="CAB4849130.1"/>
    <property type="molecule type" value="Genomic_DNA"/>
</dbReference>
<accession>A0A6J7BUH2</accession>
<dbReference type="PANTHER" id="PTHR42852">
    <property type="entry name" value="THIOL:DISULFIDE INTERCHANGE PROTEIN DSBE"/>
    <property type="match status" value="1"/>
</dbReference>
<feature type="domain" description="Thioredoxin" evidence="5">
    <location>
        <begin position="50"/>
        <end position="194"/>
    </location>
</feature>
<dbReference type="InterPro" id="IPR036249">
    <property type="entry name" value="Thioredoxin-like_sf"/>
</dbReference>
<dbReference type="GO" id="GO:0016491">
    <property type="term" value="F:oxidoreductase activity"/>
    <property type="evidence" value="ECO:0007669"/>
    <property type="project" value="InterPro"/>
</dbReference>
<evidence type="ECO:0000256" key="1">
    <source>
        <dbReference type="ARBA" id="ARBA00004196"/>
    </source>
</evidence>
<evidence type="ECO:0000259" key="5">
    <source>
        <dbReference type="PROSITE" id="PS51352"/>
    </source>
</evidence>
<reference evidence="6" key="1">
    <citation type="submission" date="2020-05" db="EMBL/GenBank/DDBJ databases">
        <authorList>
            <person name="Chiriac C."/>
            <person name="Salcher M."/>
            <person name="Ghai R."/>
            <person name="Kavagutti S V."/>
        </authorList>
    </citation>
    <scope>NUCLEOTIDE SEQUENCE</scope>
</reference>
<evidence type="ECO:0000313" key="6">
    <source>
        <dbReference type="EMBL" id="CAB4849130.1"/>
    </source>
</evidence>
<evidence type="ECO:0000256" key="2">
    <source>
        <dbReference type="ARBA" id="ARBA00022748"/>
    </source>
</evidence>
<keyword evidence="4" id="KW-0676">Redox-active center</keyword>
<name>A0A6J7BUH2_9ZZZZ</name>
<dbReference type="EMBL" id="CAFBPU010000001">
    <property type="protein sequence ID" value="CAB5017533.1"/>
    <property type="molecule type" value="Genomic_DNA"/>
</dbReference>
<dbReference type="EMBL" id="CAFBND010000012">
    <property type="protein sequence ID" value="CAB4931614.1"/>
    <property type="molecule type" value="Genomic_DNA"/>
</dbReference>
<dbReference type="PANTHER" id="PTHR42852:SF6">
    <property type="entry name" value="THIOL:DISULFIDE INTERCHANGE PROTEIN DSBE"/>
    <property type="match status" value="1"/>
</dbReference>
<dbReference type="Gene3D" id="3.40.30.10">
    <property type="entry name" value="Glutaredoxin"/>
    <property type="match status" value="1"/>
</dbReference>
<gene>
    <name evidence="6" type="ORF">UFOPK3268_00721</name>
    <name evidence="7" type="ORF">UFOPK3752_00465</name>
    <name evidence="8" type="ORF">UFOPK4150_00035</name>
</gene>
<dbReference type="InterPro" id="IPR013766">
    <property type="entry name" value="Thioredoxin_domain"/>
</dbReference>
<dbReference type="PROSITE" id="PS51352">
    <property type="entry name" value="THIOREDOXIN_2"/>
    <property type="match status" value="1"/>
</dbReference>
<sequence length="197" mass="20570">MRHYHARLAPVAGLICALALVLAGCGTTSGSVDGSSRYVAGDGSTVLLAPDERTAAPTVVGTTLDGAPLDLVSMRGKVVVVNFWASWCSPCREEAATLEKVYGQKHSAGVEFVGIVSGAKDSIENARAFTRRFDVSYPSMFDADNSLVLAFRGALPAAGIPTTFVLDRQGRVAARALGAVDISRLLGMIEPVLGETS</sequence>
<dbReference type="GO" id="GO:0030313">
    <property type="term" value="C:cell envelope"/>
    <property type="evidence" value="ECO:0007669"/>
    <property type="project" value="UniProtKB-SubCell"/>
</dbReference>
<dbReference type="SUPFAM" id="SSF52833">
    <property type="entry name" value="Thioredoxin-like"/>
    <property type="match status" value="1"/>
</dbReference>
<evidence type="ECO:0000256" key="3">
    <source>
        <dbReference type="ARBA" id="ARBA00023157"/>
    </source>
</evidence>
<dbReference type="CDD" id="cd02966">
    <property type="entry name" value="TlpA_like_family"/>
    <property type="match status" value="1"/>
</dbReference>
<protein>
    <submittedName>
        <fullName evidence="6">Unannotated protein</fullName>
    </submittedName>
</protein>
<dbReference type="InterPro" id="IPR050553">
    <property type="entry name" value="Thioredoxin_ResA/DsbE_sf"/>
</dbReference>
<comment type="subcellular location">
    <subcellularLocation>
        <location evidence="1">Cell envelope</location>
    </subcellularLocation>
</comment>
<keyword evidence="2" id="KW-0201">Cytochrome c-type biogenesis</keyword>
<evidence type="ECO:0000313" key="7">
    <source>
        <dbReference type="EMBL" id="CAB4931614.1"/>
    </source>
</evidence>
<dbReference type="InterPro" id="IPR013740">
    <property type="entry name" value="Redoxin"/>
</dbReference>
<evidence type="ECO:0000313" key="8">
    <source>
        <dbReference type="EMBL" id="CAB5017533.1"/>
    </source>
</evidence>
<organism evidence="6">
    <name type="scientific">freshwater metagenome</name>
    <dbReference type="NCBI Taxonomy" id="449393"/>
    <lineage>
        <taxon>unclassified sequences</taxon>
        <taxon>metagenomes</taxon>
        <taxon>ecological metagenomes</taxon>
    </lineage>
</organism>
<keyword evidence="3" id="KW-1015">Disulfide bond</keyword>
<proteinExistence type="predicted"/>